<dbReference type="CDD" id="cd09272">
    <property type="entry name" value="RNase_HI_RT_Ty1"/>
    <property type="match status" value="1"/>
</dbReference>
<organism evidence="3 4">
    <name type="scientific">Linum trigynum</name>
    <dbReference type="NCBI Taxonomy" id="586398"/>
    <lineage>
        <taxon>Eukaryota</taxon>
        <taxon>Viridiplantae</taxon>
        <taxon>Streptophyta</taxon>
        <taxon>Embryophyta</taxon>
        <taxon>Tracheophyta</taxon>
        <taxon>Spermatophyta</taxon>
        <taxon>Magnoliopsida</taxon>
        <taxon>eudicotyledons</taxon>
        <taxon>Gunneridae</taxon>
        <taxon>Pentapetalae</taxon>
        <taxon>rosids</taxon>
        <taxon>fabids</taxon>
        <taxon>Malpighiales</taxon>
        <taxon>Linaceae</taxon>
        <taxon>Linum</taxon>
    </lineage>
</organism>
<dbReference type="PANTHER" id="PTHR11439">
    <property type="entry name" value="GAG-POL-RELATED RETROTRANSPOSON"/>
    <property type="match status" value="1"/>
</dbReference>
<dbReference type="SUPFAM" id="SSF56672">
    <property type="entry name" value="DNA/RNA polymerases"/>
    <property type="match status" value="1"/>
</dbReference>
<evidence type="ECO:0000313" key="3">
    <source>
        <dbReference type="EMBL" id="CAL1392356.1"/>
    </source>
</evidence>
<evidence type="ECO:0000256" key="1">
    <source>
        <dbReference type="SAM" id="MobiDB-lite"/>
    </source>
</evidence>
<evidence type="ECO:0000313" key="4">
    <source>
        <dbReference type="Proteomes" id="UP001497516"/>
    </source>
</evidence>
<feature type="region of interest" description="Disordered" evidence="1">
    <location>
        <begin position="18"/>
        <end position="44"/>
    </location>
</feature>
<evidence type="ECO:0000259" key="2">
    <source>
        <dbReference type="Pfam" id="PF07727"/>
    </source>
</evidence>
<dbReference type="AlphaFoldDB" id="A0AAV2F295"/>
<dbReference type="InterPro" id="IPR013103">
    <property type="entry name" value="RVT_2"/>
</dbReference>
<feature type="domain" description="Reverse transcriptase Ty1/copia-type" evidence="2">
    <location>
        <begin position="182"/>
        <end position="424"/>
    </location>
</feature>
<protein>
    <recommendedName>
        <fullName evidence="2">Reverse transcriptase Ty1/copia-type domain-containing protein</fullName>
    </recommendedName>
</protein>
<dbReference type="PANTHER" id="PTHR11439:SF498">
    <property type="entry name" value="DNAK FAMILY PROTEIN"/>
    <property type="match status" value="1"/>
</dbReference>
<keyword evidence="4" id="KW-1185">Reference proteome</keyword>
<proteinExistence type="predicted"/>
<dbReference type="EMBL" id="OZ034819">
    <property type="protein sequence ID" value="CAL1392356.1"/>
    <property type="molecule type" value="Genomic_DNA"/>
</dbReference>
<dbReference type="InterPro" id="IPR043502">
    <property type="entry name" value="DNA/RNA_pol_sf"/>
</dbReference>
<sequence length="665" mass="74628">MATQRVIVSRDIKFLESSFPHKDPNKLSNFESQVPSSVPTSHPPLVTFDEDIDPSMFPSVPANEDQETPLTVEETMDPSVRPTAPTTQLRRSIRERRPSSTLKGFDTSLPTSLTITEPAPPSASPQVYPLANHVSYDRFSVSHKAFLSAITLTKEPKSYREAAIDPRWQKAMKQEIEALEANQTWELTTLPPGKKAIDSKWVYKVKFKPSGDIERFKARLVAKGFTQIPGVDYHDTFAPVAKMVTVRSLIAVAALRNWPLHQLDVNNAFLHGDLDEEVYMKMPEGFGQPNDTRVCRLKRSLYGLKQASRNWHAKFTSSLLQLGFKQSKFDYSLFIAHKGSTFVAALIYVDDVVLTGNNEQFISLVKQRLDNDFSIKDLGPLKFFLGIEVARSPNGIVLSQRKYAIDILEDSGLANGRPSAFPMEQHHQLGMANTPSSADPGQYRRLIGRLLYLTVTRPDLQYSVNFLCQFVADPKQEHFTAAARVLRYLKQSPGQGLFFPSHGSLQLEGFCDADWGGCALTRRSTTGYFIRLGAAPISWRTKKQSVVARSSAEAEYRSMATAVSELIWLRGLLVELGVPQTQSTPLHCDNQAALHIAANPVFHERTKHVEMDCHFVRERVQSGEILPIKINTRDQLADLFTKALGAERFRYLLRKLGICDLHASV</sequence>
<feature type="region of interest" description="Disordered" evidence="1">
    <location>
        <begin position="57"/>
        <end position="124"/>
    </location>
</feature>
<name>A0AAV2F295_9ROSI</name>
<reference evidence="3 4" key="1">
    <citation type="submission" date="2024-04" db="EMBL/GenBank/DDBJ databases">
        <authorList>
            <person name="Fracassetti M."/>
        </authorList>
    </citation>
    <scope>NUCLEOTIDE SEQUENCE [LARGE SCALE GENOMIC DNA]</scope>
</reference>
<dbReference type="Proteomes" id="UP001497516">
    <property type="component" value="Chromosome 6"/>
</dbReference>
<dbReference type="Pfam" id="PF07727">
    <property type="entry name" value="RVT_2"/>
    <property type="match status" value="1"/>
</dbReference>
<gene>
    <name evidence="3" type="ORF">LTRI10_LOCUS33011</name>
</gene>
<accession>A0AAV2F295</accession>
<feature type="compositionally biased region" description="Polar residues" evidence="1">
    <location>
        <begin position="26"/>
        <end position="40"/>
    </location>
</feature>